<dbReference type="PANTHER" id="PTHR30121:SF6">
    <property type="entry name" value="SLR6007 PROTEIN"/>
    <property type="match status" value="1"/>
</dbReference>
<name>A0A917YGC6_9RHOB</name>
<protein>
    <recommendedName>
        <fullName evidence="2">Helicase HerA-like C-terminal domain-containing protein</fullName>
    </recommendedName>
</protein>
<feature type="compositionally biased region" description="Basic and acidic residues" evidence="1">
    <location>
        <begin position="467"/>
        <end position="478"/>
    </location>
</feature>
<comment type="caution">
    <text evidence="3">The sequence shown here is derived from an EMBL/GenBank/DDBJ whole genome shotgun (WGS) entry which is preliminary data.</text>
</comment>
<evidence type="ECO:0000256" key="1">
    <source>
        <dbReference type="SAM" id="MobiDB-lite"/>
    </source>
</evidence>
<organism evidence="3 4">
    <name type="scientific">Gemmobacter aquaticus</name>
    <dbReference type="NCBI Taxonomy" id="490185"/>
    <lineage>
        <taxon>Bacteria</taxon>
        <taxon>Pseudomonadati</taxon>
        <taxon>Pseudomonadota</taxon>
        <taxon>Alphaproteobacteria</taxon>
        <taxon>Rhodobacterales</taxon>
        <taxon>Paracoccaceae</taxon>
        <taxon>Gemmobacter</taxon>
    </lineage>
</organism>
<dbReference type="InterPro" id="IPR051162">
    <property type="entry name" value="T4SS_component"/>
</dbReference>
<sequence length="529" mass="56772">MEAGVSGEQASVFVGGGGEGYGLPQDLLLKFGNRHGLIAGATGTGKTITLQILAEGFSAAGVPVFLSDVKGDVSGMAAAGSAEGKLHDSFTKRAATIGLDLQYAACPVTFWDLYGEQGHPIRATVSEMGPLLLSRLLELSEAQEGVLNVAFRLADEEGLPLLDLKDLQAMLVFIGENANTISTRYGLVSTSSIGAIQRRLLVLENEGGAKLFGEPALQLADLMLLDESGRGRVNILAADKLMQSPRLYATFLLWLLSELFEELPEVGDPDKPKLVFFFDEAHLLFNDAPKALVQKVEQVARLIRSKGVGVYFITQNPQDVPENILGQLGNRVQHALRAFTAKDQQALRLAAQTYRPNERFNTEDAIRDVGTGEAVTSFLEAKGAPGIVERTLIRPPSSQVGPIDVAVRTAVIAASPLKGKYETMIDRESAYEKLRARAEAAAKSAESSDTGKLSEQVFGKEGAQSDDFNHARRYDGGGKARSTTSQTRSTSRKSDSVTEAFAKSFARQLGTRSGQAIVRGVLGSIFGRR</sequence>
<dbReference type="Proteomes" id="UP000598196">
    <property type="component" value="Unassembled WGS sequence"/>
</dbReference>
<keyword evidence="4" id="KW-1185">Reference proteome</keyword>
<feature type="region of interest" description="Disordered" evidence="1">
    <location>
        <begin position="441"/>
        <end position="497"/>
    </location>
</feature>
<dbReference type="PANTHER" id="PTHR30121">
    <property type="entry name" value="UNCHARACTERIZED PROTEIN YJGR-RELATED"/>
    <property type="match status" value="1"/>
</dbReference>
<proteinExistence type="predicted"/>
<feature type="domain" description="Helicase HerA-like C-terminal" evidence="2">
    <location>
        <begin position="26"/>
        <end position="528"/>
    </location>
</feature>
<dbReference type="InterPro" id="IPR027417">
    <property type="entry name" value="P-loop_NTPase"/>
</dbReference>
<evidence type="ECO:0000313" key="3">
    <source>
        <dbReference type="EMBL" id="GGO24983.1"/>
    </source>
</evidence>
<dbReference type="OrthoDB" id="9758751at2"/>
<evidence type="ECO:0000259" key="2">
    <source>
        <dbReference type="Pfam" id="PF05872"/>
    </source>
</evidence>
<dbReference type="InterPro" id="IPR033186">
    <property type="entry name" value="HerA_C"/>
</dbReference>
<dbReference type="Gene3D" id="3.40.50.300">
    <property type="entry name" value="P-loop containing nucleotide triphosphate hydrolases"/>
    <property type="match status" value="2"/>
</dbReference>
<accession>A0A917YGC6</accession>
<dbReference type="RefSeq" id="WP_146285799.1">
    <property type="nucleotide sequence ID" value="NZ_BMLP01000001.1"/>
</dbReference>
<dbReference type="SUPFAM" id="SSF52540">
    <property type="entry name" value="P-loop containing nucleoside triphosphate hydrolases"/>
    <property type="match status" value="1"/>
</dbReference>
<dbReference type="AlphaFoldDB" id="A0A917YGC6"/>
<evidence type="ECO:0000313" key="4">
    <source>
        <dbReference type="Proteomes" id="UP000598196"/>
    </source>
</evidence>
<dbReference type="EMBL" id="BMLP01000001">
    <property type="protein sequence ID" value="GGO24983.1"/>
    <property type="molecule type" value="Genomic_DNA"/>
</dbReference>
<dbReference type="Pfam" id="PF05872">
    <property type="entry name" value="HerA_C"/>
    <property type="match status" value="1"/>
</dbReference>
<reference evidence="3 4" key="1">
    <citation type="journal article" date="2014" name="Int. J. Syst. Evol. Microbiol.">
        <title>Complete genome sequence of Corynebacterium casei LMG S-19264T (=DSM 44701T), isolated from a smear-ripened cheese.</title>
        <authorList>
            <consortium name="US DOE Joint Genome Institute (JGI-PGF)"/>
            <person name="Walter F."/>
            <person name="Albersmeier A."/>
            <person name="Kalinowski J."/>
            <person name="Ruckert C."/>
        </authorList>
    </citation>
    <scope>NUCLEOTIDE SEQUENCE [LARGE SCALE GENOMIC DNA]</scope>
    <source>
        <strain evidence="3 4">CGMCC 1.7029</strain>
    </source>
</reference>
<gene>
    <name evidence="3" type="ORF">GCM10010991_04110</name>
</gene>